<dbReference type="PANTHER" id="PTHR42879">
    <property type="entry name" value="3-OXOACYL-(ACYL-CARRIER-PROTEIN) REDUCTASE"/>
    <property type="match status" value="1"/>
</dbReference>
<dbReference type="InterPro" id="IPR050259">
    <property type="entry name" value="SDR"/>
</dbReference>
<accession>A0A150STD0</accession>
<comment type="similarity">
    <text evidence="1 2">Belongs to the short-chain dehydrogenases/reductases (SDR) family.</text>
</comment>
<evidence type="ECO:0000313" key="4">
    <source>
        <dbReference type="Proteomes" id="UP000075635"/>
    </source>
</evidence>
<dbReference type="Gene3D" id="3.40.50.720">
    <property type="entry name" value="NAD(P)-binding Rossmann-like Domain"/>
    <property type="match status" value="1"/>
</dbReference>
<organism evidence="3 4">
    <name type="scientific">Sorangium cellulosum</name>
    <name type="common">Polyangium cellulosum</name>
    <dbReference type="NCBI Taxonomy" id="56"/>
    <lineage>
        <taxon>Bacteria</taxon>
        <taxon>Pseudomonadati</taxon>
        <taxon>Myxococcota</taxon>
        <taxon>Polyangia</taxon>
        <taxon>Polyangiales</taxon>
        <taxon>Polyangiaceae</taxon>
        <taxon>Sorangium</taxon>
    </lineage>
</organism>
<dbReference type="AlphaFoldDB" id="A0A150STD0"/>
<dbReference type="SUPFAM" id="SSF51735">
    <property type="entry name" value="NAD(P)-binding Rossmann-fold domains"/>
    <property type="match status" value="1"/>
</dbReference>
<gene>
    <name evidence="3" type="ORF">BE17_27135</name>
</gene>
<dbReference type="InterPro" id="IPR002347">
    <property type="entry name" value="SDR_fam"/>
</dbReference>
<dbReference type="PRINTS" id="PR00081">
    <property type="entry name" value="GDHRDH"/>
</dbReference>
<dbReference type="Pfam" id="PF00106">
    <property type="entry name" value="adh_short"/>
    <property type="match status" value="1"/>
</dbReference>
<protein>
    <submittedName>
        <fullName evidence="3">Short-chain dehydrogenase</fullName>
    </submittedName>
</protein>
<evidence type="ECO:0000256" key="2">
    <source>
        <dbReference type="RuleBase" id="RU000363"/>
    </source>
</evidence>
<evidence type="ECO:0000313" key="3">
    <source>
        <dbReference type="EMBL" id="KYF95702.1"/>
    </source>
</evidence>
<evidence type="ECO:0000256" key="1">
    <source>
        <dbReference type="ARBA" id="ARBA00006484"/>
    </source>
</evidence>
<dbReference type="EMBL" id="JEMB01000614">
    <property type="protein sequence ID" value="KYF95702.1"/>
    <property type="molecule type" value="Genomic_DNA"/>
</dbReference>
<dbReference type="InterPro" id="IPR036291">
    <property type="entry name" value="NAD(P)-bd_dom_sf"/>
</dbReference>
<comment type="caution">
    <text evidence="3">The sequence shown here is derived from an EMBL/GenBank/DDBJ whole genome shotgun (WGS) entry which is preliminary data.</text>
</comment>
<proteinExistence type="inferred from homology"/>
<sequence length="252" mass="25990">MDLELTGKRAIVTGGSRGIGKAIARELAREGADVVIAARGKDKLEATAAELSAETGRRVVPLVVDTGNETSVNALVERAVAALGGVDILVNNAALPGGISPATRLDQILDEQVIEDINIKVVGYLRTARAVAPHLVANGWGRIINIGGLAVRKTGRPVATLRNVGVAAITKNLADELGPKGINVTVVHPGATRTERTRSESEQDLAASVSIGRIVDAREVAYVVAFLASPRSVAINGDAVVAGGGSVGPIYY</sequence>
<dbReference type="Proteomes" id="UP000075635">
    <property type="component" value="Unassembled WGS sequence"/>
</dbReference>
<name>A0A150STD0_SORCE</name>
<reference evidence="3 4" key="1">
    <citation type="submission" date="2014-02" db="EMBL/GenBank/DDBJ databases">
        <title>The small core and large imbalanced accessory genome model reveals a collaborative survival strategy of Sorangium cellulosum strains in nature.</title>
        <authorList>
            <person name="Han K."/>
            <person name="Peng R."/>
            <person name="Blom J."/>
            <person name="Li Y.-Z."/>
        </authorList>
    </citation>
    <scope>NUCLEOTIDE SEQUENCE [LARGE SCALE GENOMIC DNA]</scope>
    <source>
        <strain evidence="3 4">So0011-07</strain>
    </source>
</reference>
<dbReference type="PANTHER" id="PTHR42879:SF6">
    <property type="entry name" value="NADPH-DEPENDENT REDUCTASE BACG"/>
    <property type="match status" value="1"/>
</dbReference>
<dbReference type="FunFam" id="3.40.50.720:FF:000084">
    <property type="entry name" value="Short-chain dehydrogenase reductase"/>
    <property type="match status" value="1"/>
</dbReference>
<dbReference type="PRINTS" id="PR00080">
    <property type="entry name" value="SDRFAMILY"/>
</dbReference>